<keyword evidence="2" id="KW-0732">Signal</keyword>
<dbReference type="AlphaFoldDB" id="A0A9D2A780"/>
<gene>
    <name evidence="3" type="ORF">H9819_09730</name>
</gene>
<protein>
    <recommendedName>
        <fullName evidence="5">Tetratricopeptide repeat protein</fullName>
    </recommendedName>
</protein>
<reference evidence="3" key="2">
    <citation type="submission" date="2021-04" db="EMBL/GenBank/DDBJ databases">
        <authorList>
            <person name="Gilroy R."/>
        </authorList>
    </citation>
    <scope>NUCLEOTIDE SEQUENCE</scope>
    <source>
        <strain evidence="3">ChiHjej12B11-24981</strain>
    </source>
</reference>
<dbReference type="EMBL" id="DXCK01000128">
    <property type="protein sequence ID" value="HIZ02509.1"/>
    <property type="molecule type" value="Genomic_DNA"/>
</dbReference>
<evidence type="ECO:0000313" key="4">
    <source>
        <dbReference type="Proteomes" id="UP000824023"/>
    </source>
</evidence>
<evidence type="ECO:0000256" key="1">
    <source>
        <dbReference type="SAM" id="Coils"/>
    </source>
</evidence>
<evidence type="ECO:0008006" key="5">
    <source>
        <dbReference type="Google" id="ProtNLM"/>
    </source>
</evidence>
<feature type="chain" id="PRO_5038388069" description="Tetratricopeptide repeat protein" evidence="2">
    <location>
        <begin position="20"/>
        <end position="526"/>
    </location>
</feature>
<dbReference type="Proteomes" id="UP000824023">
    <property type="component" value="Unassembled WGS sequence"/>
</dbReference>
<evidence type="ECO:0000256" key="2">
    <source>
        <dbReference type="SAM" id="SignalP"/>
    </source>
</evidence>
<feature type="coiled-coil region" evidence="1">
    <location>
        <begin position="192"/>
        <end position="248"/>
    </location>
</feature>
<proteinExistence type="predicted"/>
<reference evidence="3" key="1">
    <citation type="journal article" date="2021" name="PeerJ">
        <title>Extensive microbial diversity within the chicken gut microbiome revealed by metagenomics and culture.</title>
        <authorList>
            <person name="Gilroy R."/>
            <person name="Ravi A."/>
            <person name="Getino M."/>
            <person name="Pursley I."/>
            <person name="Horton D.L."/>
            <person name="Alikhan N.F."/>
            <person name="Baker D."/>
            <person name="Gharbi K."/>
            <person name="Hall N."/>
            <person name="Watson M."/>
            <person name="Adriaenssens E.M."/>
            <person name="Foster-Nyarko E."/>
            <person name="Jarju S."/>
            <person name="Secka A."/>
            <person name="Antonio M."/>
            <person name="Oren A."/>
            <person name="Chaudhuri R.R."/>
            <person name="La Ragione R."/>
            <person name="Hildebrand F."/>
            <person name="Pallen M.J."/>
        </authorList>
    </citation>
    <scope>NUCLEOTIDE SEQUENCE</scope>
    <source>
        <strain evidence="3">ChiHjej12B11-24981</strain>
    </source>
</reference>
<comment type="caution">
    <text evidence="3">The sequence shown here is derived from an EMBL/GenBank/DDBJ whole genome shotgun (WGS) entry which is preliminary data.</text>
</comment>
<evidence type="ECO:0000313" key="3">
    <source>
        <dbReference type="EMBL" id="HIZ02509.1"/>
    </source>
</evidence>
<accession>A0A9D2A780</accession>
<organism evidence="3 4">
    <name type="scientific">Candidatus Bacteroides merdipullorum</name>
    <dbReference type="NCBI Taxonomy" id="2838474"/>
    <lineage>
        <taxon>Bacteria</taxon>
        <taxon>Pseudomonadati</taxon>
        <taxon>Bacteroidota</taxon>
        <taxon>Bacteroidia</taxon>
        <taxon>Bacteroidales</taxon>
        <taxon>Bacteroidaceae</taxon>
        <taxon>Bacteroides</taxon>
    </lineage>
</organism>
<feature type="signal peptide" evidence="2">
    <location>
        <begin position="1"/>
        <end position="19"/>
    </location>
</feature>
<name>A0A9D2A780_9BACE</name>
<sequence>MKRILWMVFLCLLSLTTWAQLGTNELNRSPEDDCFEDLGGNRGVLILSEHKDLVISVVNKAYPTTVDLRGKGADGNYRYYVIVDVRDTKQPKLEVSRMGNPYRASLLVSLKTTDYLQAYRLEEVANPIRYDDQTMVNDVHKSETEAALEFSSTLKSLQVKCPPELGARVTSEVSKEDASLLEVRVIIPVAKLDEARDRLDSLQKRQVELDKIMNSGQLAEDAPEWEEIESTEKRLEEAEVYLANLSNVTVYGEGTNLLSIYIGDLKPRILRRYVVLPIVVEKEVFTSQCSALMDEGGRLFGMRKYKQARAAYDKALLTGESVVADLKPNIQAAIELCDSCLFYDDLTARCFRQIARMKKEGNATQAEVADYASYAIQYIEQIYRFNPDDYYLKRIELMKGLLMSMDLQVKFTFVEWKTFAEGNPIPGVEIWIYRGFTPLSSNSFSSDKRFRRILKKEEMNFQQVGESGADGIAEIELDRTNLPTGILFRPKEDAPQKIVYMSFEDLMRRAQGTYMKKQFRVKMYTK</sequence>
<keyword evidence="1" id="KW-0175">Coiled coil</keyword>